<evidence type="ECO:0000256" key="6">
    <source>
        <dbReference type="ARBA" id="ARBA00023014"/>
    </source>
</evidence>
<keyword evidence="9" id="KW-1185">Reference proteome</keyword>
<feature type="domain" description="Rieske" evidence="7">
    <location>
        <begin position="43"/>
        <end position="150"/>
    </location>
</feature>
<accession>A0ABT8ZX94</accession>
<evidence type="ECO:0000256" key="5">
    <source>
        <dbReference type="ARBA" id="ARBA00023004"/>
    </source>
</evidence>
<gene>
    <name evidence="8" type="ORF">Q5H94_07585</name>
</gene>
<evidence type="ECO:0000313" key="9">
    <source>
        <dbReference type="Proteomes" id="UP001176468"/>
    </source>
</evidence>
<dbReference type="Proteomes" id="UP001176468">
    <property type="component" value="Unassembled WGS sequence"/>
</dbReference>
<dbReference type="CDD" id="cd03469">
    <property type="entry name" value="Rieske_RO_Alpha_N"/>
    <property type="match status" value="1"/>
</dbReference>
<keyword evidence="2" id="KW-0001">2Fe-2S</keyword>
<evidence type="ECO:0000256" key="1">
    <source>
        <dbReference type="ARBA" id="ARBA00001962"/>
    </source>
</evidence>
<dbReference type="PANTHER" id="PTHR43756:SF5">
    <property type="entry name" value="CHOLINE MONOOXYGENASE, CHLOROPLASTIC"/>
    <property type="match status" value="1"/>
</dbReference>
<keyword evidence="4" id="KW-0560">Oxidoreductase</keyword>
<dbReference type="CDD" id="cd08882">
    <property type="entry name" value="RHO_alpha_C_MupW-like"/>
    <property type="match status" value="1"/>
</dbReference>
<sequence>MGEVAKLTPPGGAKADPYFIPAEAYTSADHARREKERLWPRVWQIACRVEQLPDIGSQIVYDICDDSILVVRAADGIRAFYNACPHRGRQLASGARRTQEIVCPFHGWRFKLDGRCSHVPYGGDWQGSLGDADRNLVAVQCDTWGGFVFVNPDPAAAPLADFLGEVVTKLGPYEIENQRFRWAASVEINCNWKLAIEAFDEAYHVQTTHPQLLKAFDDRTTANITGPHGYLRRSADAGGLGTPSPLLGRAAPDDVRPLVLEFMRQMVFDVKSVFAERDMAAAARIMTELPADVSAPEALGATLRFRREAAEAAGVGWPAITPEQMATSGSTWHIFPNIVVLPQPTASLWYRARPLGRGDDPERCLFEFWALERYAPGYAPEVTQTHYADWRTFDALPSFLAQDFANLPYMQAGVRSRGFRGARVNPVQEGIIANYHAHIRAMIDEA</sequence>
<proteinExistence type="predicted"/>
<dbReference type="PROSITE" id="PS51296">
    <property type="entry name" value="RIESKE"/>
    <property type="match status" value="1"/>
</dbReference>
<dbReference type="InterPro" id="IPR015879">
    <property type="entry name" value="Ring_hydroxy_dOase_asu_C_dom"/>
</dbReference>
<keyword evidence="6" id="KW-0411">Iron-sulfur</keyword>
<reference evidence="8" key="1">
    <citation type="submission" date="2023-07" db="EMBL/GenBank/DDBJ databases">
        <authorList>
            <person name="Kim M.K."/>
        </authorList>
    </citation>
    <scope>NUCLEOTIDE SEQUENCE</scope>
    <source>
        <strain evidence="8">CA1-15</strain>
    </source>
</reference>
<dbReference type="RefSeq" id="WP_304560650.1">
    <property type="nucleotide sequence ID" value="NZ_JAUQSZ010000004.1"/>
</dbReference>
<dbReference type="Gene3D" id="3.90.380.10">
    <property type="entry name" value="Naphthalene 1,2-dioxygenase Alpha Subunit, Chain A, domain 1"/>
    <property type="match status" value="1"/>
</dbReference>
<protein>
    <submittedName>
        <fullName evidence="8">SRPBCC family protein</fullName>
    </submittedName>
</protein>
<comment type="cofactor">
    <cofactor evidence="1">
        <name>Fe cation</name>
        <dbReference type="ChEBI" id="CHEBI:24875"/>
    </cofactor>
</comment>
<dbReference type="EMBL" id="JAUQSZ010000004">
    <property type="protein sequence ID" value="MDO7842183.1"/>
    <property type="molecule type" value="Genomic_DNA"/>
</dbReference>
<dbReference type="InterPro" id="IPR017941">
    <property type="entry name" value="Rieske_2Fe-2S"/>
</dbReference>
<evidence type="ECO:0000256" key="4">
    <source>
        <dbReference type="ARBA" id="ARBA00023002"/>
    </source>
</evidence>
<keyword evidence="3" id="KW-0479">Metal-binding</keyword>
<evidence type="ECO:0000256" key="2">
    <source>
        <dbReference type="ARBA" id="ARBA00022714"/>
    </source>
</evidence>
<dbReference type="InterPro" id="IPR036922">
    <property type="entry name" value="Rieske_2Fe-2S_sf"/>
</dbReference>
<dbReference type="SUPFAM" id="SSF50022">
    <property type="entry name" value="ISP domain"/>
    <property type="match status" value="1"/>
</dbReference>
<evidence type="ECO:0000313" key="8">
    <source>
        <dbReference type="EMBL" id="MDO7842183.1"/>
    </source>
</evidence>
<organism evidence="8 9">
    <name type="scientific">Sphingomonas immobilis</name>
    <dbReference type="NCBI Taxonomy" id="3063997"/>
    <lineage>
        <taxon>Bacteria</taxon>
        <taxon>Pseudomonadati</taxon>
        <taxon>Pseudomonadota</taxon>
        <taxon>Alphaproteobacteria</taxon>
        <taxon>Sphingomonadales</taxon>
        <taxon>Sphingomonadaceae</taxon>
        <taxon>Sphingomonas</taxon>
    </lineage>
</organism>
<keyword evidence="5" id="KW-0408">Iron</keyword>
<dbReference type="SUPFAM" id="SSF55961">
    <property type="entry name" value="Bet v1-like"/>
    <property type="match status" value="1"/>
</dbReference>
<name>A0ABT8ZX94_9SPHN</name>
<dbReference type="PANTHER" id="PTHR43756">
    <property type="entry name" value="CHOLINE MONOOXYGENASE, CHLOROPLASTIC"/>
    <property type="match status" value="1"/>
</dbReference>
<comment type="caution">
    <text evidence="8">The sequence shown here is derived from an EMBL/GenBank/DDBJ whole genome shotgun (WGS) entry which is preliminary data.</text>
</comment>
<evidence type="ECO:0000259" key="7">
    <source>
        <dbReference type="PROSITE" id="PS51296"/>
    </source>
</evidence>
<evidence type="ECO:0000256" key="3">
    <source>
        <dbReference type="ARBA" id="ARBA00022723"/>
    </source>
</evidence>
<dbReference type="Gene3D" id="2.102.10.10">
    <property type="entry name" value="Rieske [2Fe-2S] iron-sulphur domain"/>
    <property type="match status" value="1"/>
</dbReference>
<dbReference type="InterPro" id="IPR001663">
    <property type="entry name" value="Rng_hydr_dOase-A"/>
</dbReference>
<dbReference type="Pfam" id="PF00355">
    <property type="entry name" value="Rieske"/>
    <property type="match status" value="1"/>
</dbReference>
<dbReference type="Pfam" id="PF00848">
    <property type="entry name" value="Ring_hydroxyl_A"/>
    <property type="match status" value="1"/>
</dbReference>
<dbReference type="PRINTS" id="PR00090">
    <property type="entry name" value="RNGDIOXGNASE"/>
</dbReference>